<keyword evidence="4" id="KW-1185">Reference proteome</keyword>
<reference evidence="3" key="1">
    <citation type="journal article" date="2019" name="G3 (Bethesda)">
        <title>Genome Assemblies of Two Rare Opportunistic Yeast Pathogens: Diutina rugosa (syn. Candida rugosa) and Trichomonascus ciferrii (syn. Candida ciferrii).</title>
        <authorList>
            <person name="Mixao V."/>
            <person name="Saus E."/>
            <person name="Hansen A.P."/>
            <person name="Lass-Florl C."/>
            <person name="Gabaldon T."/>
        </authorList>
    </citation>
    <scope>NUCLEOTIDE SEQUENCE</scope>
    <source>
        <strain evidence="3">CBS 4856</strain>
    </source>
</reference>
<dbReference type="Pfam" id="PF03476">
    <property type="entry name" value="MOSC_N"/>
    <property type="match status" value="1"/>
</dbReference>
<organism evidence="3 4">
    <name type="scientific">Trichomonascus ciferrii</name>
    <dbReference type="NCBI Taxonomy" id="44093"/>
    <lineage>
        <taxon>Eukaryota</taxon>
        <taxon>Fungi</taxon>
        <taxon>Dikarya</taxon>
        <taxon>Ascomycota</taxon>
        <taxon>Saccharomycotina</taxon>
        <taxon>Dipodascomycetes</taxon>
        <taxon>Dipodascales</taxon>
        <taxon>Trichomonascaceae</taxon>
        <taxon>Trichomonascus</taxon>
        <taxon>Trichomonascus ciferrii complex</taxon>
    </lineage>
</organism>
<dbReference type="InterPro" id="IPR000192">
    <property type="entry name" value="Aminotrans_V_dom"/>
</dbReference>
<gene>
    <name evidence="3" type="ORF">TRICI_006365</name>
</gene>
<dbReference type="SUPFAM" id="SSF53383">
    <property type="entry name" value="PLP-dependent transferases"/>
    <property type="match status" value="1"/>
</dbReference>
<dbReference type="InterPro" id="IPR015424">
    <property type="entry name" value="PyrdxlP-dep_Trfase"/>
</dbReference>
<accession>A0A642UHJ8</accession>
<dbReference type="GO" id="GO:0008265">
    <property type="term" value="F:molybdenum cofactor sulfurtransferase activity"/>
    <property type="evidence" value="ECO:0007669"/>
    <property type="project" value="TreeGrafter"/>
</dbReference>
<evidence type="ECO:0000259" key="2">
    <source>
        <dbReference type="PROSITE" id="PS51340"/>
    </source>
</evidence>
<dbReference type="PANTHER" id="PTHR14237">
    <property type="entry name" value="MOLYBDOPTERIN COFACTOR SULFURASE MOSC"/>
    <property type="match status" value="1"/>
</dbReference>
<keyword evidence="1" id="KW-0501">Molybdenum cofactor biosynthesis</keyword>
<name>A0A642UHJ8_9ASCO</name>
<feature type="domain" description="MOSC" evidence="2">
    <location>
        <begin position="613"/>
        <end position="710"/>
    </location>
</feature>
<evidence type="ECO:0000256" key="1">
    <source>
        <dbReference type="ARBA" id="ARBA00023150"/>
    </source>
</evidence>
<dbReference type="VEuPathDB" id="FungiDB:TRICI_006365"/>
<protein>
    <recommendedName>
        <fullName evidence="2">MOSC domain-containing protein</fullName>
    </recommendedName>
</protein>
<dbReference type="Gene3D" id="3.40.640.10">
    <property type="entry name" value="Type I PLP-dependent aspartate aminotransferase-like (Major domain)"/>
    <property type="match status" value="1"/>
</dbReference>
<evidence type="ECO:0000313" key="3">
    <source>
        <dbReference type="EMBL" id="KAA8899196.1"/>
    </source>
</evidence>
<dbReference type="PROSITE" id="PS51340">
    <property type="entry name" value="MOSC"/>
    <property type="match status" value="1"/>
</dbReference>
<dbReference type="GO" id="GO:0030170">
    <property type="term" value="F:pyridoxal phosphate binding"/>
    <property type="evidence" value="ECO:0007669"/>
    <property type="project" value="InterPro"/>
</dbReference>
<dbReference type="AlphaFoldDB" id="A0A642UHJ8"/>
<dbReference type="InterPro" id="IPR005303">
    <property type="entry name" value="MOCOS_middle"/>
</dbReference>
<evidence type="ECO:0000313" key="4">
    <source>
        <dbReference type="Proteomes" id="UP000761534"/>
    </source>
</evidence>
<dbReference type="OrthoDB" id="10264306at2759"/>
<dbReference type="InterPro" id="IPR015421">
    <property type="entry name" value="PyrdxlP-dep_Trfase_major"/>
</dbReference>
<dbReference type="PANTHER" id="PTHR14237:SF80">
    <property type="entry name" value="MOLYBDENUM COFACTOR SULFURASE"/>
    <property type="match status" value="1"/>
</dbReference>
<dbReference type="Gene3D" id="3.90.1150.10">
    <property type="entry name" value="Aspartate Aminotransferase, domain 1"/>
    <property type="match status" value="1"/>
</dbReference>
<comment type="caution">
    <text evidence="3">The sequence shown here is derived from an EMBL/GenBank/DDBJ whole genome shotgun (WGS) entry which is preliminary data.</text>
</comment>
<dbReference type="GO" id="GO:0030151">
    <property type="term" value="F:molybdenum ion binding"/>
    <property type="evidence" value="ECO:0007669"/>
    <property type="project" value="InterPro"/>
</dbReference>
<dbReference type="Pfam" id="PF00266">
    <property type="entry name" value="Aminotran_5"/>
    <property type="match status" value="1"/>
</dbReference>
<dbReference type="InterPro" id="IPR005302">
    <property type="entry name" value="MoCF_Sase_C"/>
</dbReference>
<dbReference type="Proteomes" id="UP000761534">
    <property type="component" value="Unassembled WGS sequence"/>
</dbReference>
<dbReference type="SUPFAM" id="SSF141673">
    <property type="entry name" value="MOSC N-terminal domain-like"/>
    <property type="match status" value="1"/>
</dbReference>
<dbReference type="GO" id="GO:0006777">
    <property type="term" value="P:Mo-molybdopterin cofactor biosynthetic process"/>
    <property type="evidence" value="ECO:0007669"/>
    <property type="project" value="UniProtKB-KW"/>
</dbReference>
<dbReference type="EMBL" id="SWFS01000527">
    <property type="protein sequence ID" value="KAA8899196.1"/>
    <property type="molecule type" value="Genomic_DNA"/>
</dbReference>
<sequence length="710" mass="77957">MPSIQPEYGYGGRIEEIRGQEYMIGDETYLDHAGATLYARSLVEESSKALLSNVYGNPHSRSPASERSTDMVHKTRMKVLDMLNADSTEYDVVFTANATAAVKLVAEGLASQKKGTRYWYLKDAHTSLIGLRNVAGEYAVVNDEMEMELELERLSKDQQEGLTLVSWPGQSNFSGRRYPVRSWVEKVVDNPAVYTLLDAAAQSSSNPPDLSGGHGPDFVALSFYKIFGLPDLGALVVKKERGKEFFANRVYFGGGTVESLTVAADFAPRHQNLGASLEDGSLPFHSILTLSIAFDVHCKVYGTSPFHRISNHTAALSQYLYDSLSQLRHPNGQPVCEIYSDGHYLDTTAQGPIVTFNLKDENGDWIGYSDFDGIASSSGINIRTGTLCNTGSTAHYVGITERNIIENHANGHICGDAEDVINGIPTGAIRASLGACSSKHDIDVLLTCLKEYYIQPTTETTTATDTTSSHFISDITLFPIKSCGAFHVPRGVPWELTKEGLKWDREFCLVDRSTYSVLALKKHPRMALIRPNIIEDTQNMEVHVEGSSQTLTIPMNAEPSTSPDIVSSRIMGESVKIVLYDSPEVVNFFSHAVGLDCTLARFPREGETDVLSTRYHKPHLNGPLNYNKESNGKQPDTSVPISMNNSSPLLLISKPSAFKLALDSDIDAIDPNIFRGNIVISGKNLSPYVEDTWSALTINDRNISFKVSSV</sequence>
<dbReference type="InterPro" id="IPR015422">
    <property type="entry name" value="PyrdxlP-dep_Trfase_small"/>
</dbReference>
<proteinExistence type="predicted"/>